<evidence type="ECO:0008006" key="4">
    <source>
        <dbReference type="Google" id="ProtNLM"/>
    </source>
</evidence>
<gene>
    <name evidence="2" type="ORF">GCM10007927_06950</name>
</gene>
<reference evidence="2" key="2">
    <citation type="submission" date="2023-01" db="EMBL/GenBank/DDBJ databases">
        <title>Draft genome sequence of Sulfitobacter pacificus strain NBRC 109915.</title>
        <authorList>
            <person name="Sun Q."/>
            <person name="Mori K."/>
        </authorList>
    </citation>
    <scope>NUCLEOTIDE SEQUENCE</scope>
    <source>
        <strain evidence="2">NBRC 109915</strain>
    </source>
</reference>
<keyword evidence="1" id="KW-0812">Transmembrane</keyword>
<feature type="transmembrane region" description="Helical" evidence="1">
    <location>
        <begin position="29"/>
        <end position="49"/>
    </location>
</feature>
<comment type="caution">
    <text evidence="2">The sequence shown here is derived from an EMBL/GenBank/DDBJ whole genome shotgun (WGS) entry which is preliminary data.</text>
</comment>
<name>A0ABQ5VFH6_9RHOB</name>
<dbReference type="RefSeq" id="WP_284370610.1">
    <property type="nucleotide sequence ID" value="NZ_BAABWP010000003.1"/>
</dbReference>
<reference evidence="2" key="1">
    <citation type="journal article" date="2014" name="Int. J. Syst. Evol. Microbiol.">
        <title>Complete genome of a new Firmicutes species belonging to the dominant human colonic microbiota ('Ruminococcus bicirculans') reveals two chromosomes and a selective capacity to utilize plant glucans.</title>
        <authorList>
            <consortium name="NISC Comparative Sequencing Program"/>
            <person name="Wegmann U."/>
            <person name="Louis P."/>
            <person name="Goesmann A."/>
            <person name="Henrissat B."/>
            <person name="Duncan S.H."/>
            <person name="Flint H.J."/>
        </authorList>
    </citation>
    <scope>NUCLEOTIDE SEQUENCE</scope>
    <source>
        <strain evidence="2">NBRC 109915</strain>
    </source>
</reference>
<proteinExistence type="predicted"/>
<sequence length="55" mass="6286">MPMLLLPLISALCAYMIFCDAQARNMNAHGWALFILLSTMLGLPVYFLMRKPRRA</sequence>
<dbReference type="EMBL" id="BSNL01000001">
    <property type="protein sequence ID" value="GLQ25892.1"/>
    <property type="molecule type" value="Genomic_DNA"/>
</dbReference>
<protein>
    <recommendedName>
        <fullName evidence="4">Cardiolipin synthase N-terminal domain-containing protein</fullName>
    </recommendedName>
</protein>
<evidence type="ECO:0000313" key="2">
    <source>
        <dbReference type="EMBL" id="GLQ25892.1"/>
    </source>
</evidence>
<keyword evidence="1" id="KW-0472">Membrane</keyword>
<organism evidence="2 3">
    <name type="scientific">Sulfitobacter pacificus</name>
    <dbReference type="NCBI Taxonomy" id="1499314"/>
    <lineage>
        <taxon>Bacteria</taxon>
        <taxon>Pseudomonadati</taxon>
        <taxon>Pseudomonadota</taxon>
        <taxon>Alphaproteobacteria</taxon>
        <taxon>Rhodobacterales</taxon>
        <taxon>Roseobacteraceae</taxon>
        <taxon>Sulfitobacter</taxon>
    </lineage>
</organism>
<keyword evidence="1" id="KW-1133">Transmembrane helix</keyword>
<accession>A0ABQ5VFH6</accession>
<evidence type="ECO:0000256" key="1">
    <source>
        <dbReference type="SAM" id="Phobius"/>
    </source>
</evidence>
<dbReference type="Proteomes" id="UP001161388">
    <property type="component" value="Unassembled WGS sequence"/>
</dbReference>
<keyword evidence="3" id="KW-1185">Reference proteome</keyword>
<evidence type="ECO:0000313" key="3">
    <source>
        <dbReference type="Proteomes" id="UP001161388"/>
    </source>
</evidence>